<feature type="transmembrane region" description="Helical" evidence="1">
    <location>
        <begin position="75"/>
        <end position="93"/>
    </location>
</feature>
<feature type="transmembrane region" description="Helical" evidence="1">
    <location>
        <begin position="132"/>
        <end position="149"/>
    </location>
</feature>
<comment type="caution">
    <text evidence="2">The sequence shown here is derived from an EMBL/GenBank/DDBJ whole genome shotgun (WGS) entry which is preliminary data.</text>
</comment>
<keyword evidence="1" id="KW-0472">Membrane</keyword>
<dbReference type="EMBL" id="JBHSTP010000002">
    <property type="protein sequence ID" value="MFC6356250.1"/>
    <property type="molecule type" value="Genomic_DNA"/>
</dbReference>
<protein>
    <submittedName>
        <fullName evidence="2">DUF308 domain-containing protein</fullName>
    </submittedName>
</protein>
<feature type="transmembrane region" description="Helical" evidence="1">
    <location>
        <begin position="44"/>
        <end position="63"/>
    </location>
</feature>
<reference evidence="3" key="1">
    <citation type="journal article" date="2019" name="Int. J. Syst. Evol. Microbiol.">
        <title>The Global Catalogue of Microorganisms (GCM) 10K type strain sequencing project: providing services to taxonomists for standard genome sequencing and annotation.</title>
        <authorList>
            <consortium name="The Broad Institute Genomics Platform"/>
            <consortium name="The Broad Institute Genome Sequencing Center for Infectious Disease"/>
            <person name="Wu L."/>
            <person name="Ma J."/>
        </authorList>
    </citation>
    <scope>NUCLEOTIDE SEQUENCE [LARGE SCALE GENOMIC DNA]</scope>
    <source>
        <strain evidence="3">CCUG 43304</strain>
    </source>
</reference>
<dbReference type="Proteomes" id="UP001596306">
    <property type="component" value="Unassembled WGS sequence"/>
</dbReference>
<dbReference type="RefSeq" id="WP_386730406.1">
    <property type="nucleotide sequence ID" value="NZ_JBHSTP010000002.1"/>
</dbReference>
<evidence type="ECO:0000313" key="2">
    <source>
        <dbReference type="EMBL" id="MFC6356250.1"/>
    </source>
</evidence>
<evidence type="ECO:0000313" key="3">
    <source>
        <dbReference type="Proteomes" id="UP001596306"/>
    </source>
</evidence>
<sequence>MANPRDAAAHTAPEWIVPLVRAILAVVPAVVITFSPDHSPESGLIVFGCWALATGLVVGALSLRRFGDRVSRSLFAANGVITTAAGILALGLFGGGLGFFLYLVTVWAALTGFLELYAGLRVRGRSTSSRDWLTAGGLTAVLAIVFLLLPPNAVVAVGLLGAYLVILAVFLGIAAFSLKWNVAGKARAATASAALSDSDPS</sequence>
<evidence type="ECO:0000256" key="1">
    <source>
        <dbReference type="SAM" id="Phobius"/>
    </source>
</evidence>
<feature type="transmembrane region" description="Helical" evidence="1">
    <location>
        <begin position="12"/>
        <end position="32"/>
    </location>
</feature>
<dbReference type="InterPro" id="IPR005325">
    <property type="entry name" value="DUF308_memb"/>
</dbReference>
<keyword evidence="1" id="KW-1133">Transmembrane helix</keyword>
<proteinExistence type="predicted"/>
<keyword evidence="3" id="KW-1185">Reference proteome</keyword>
<name>A0ABW1VGP9_9MICO</name>
<organism evidence="2 3">
    <name type="scientific">Luethyella okanaganae</name>
    <dbReference type="NCBI Taxonomy" id="69372"/>
    <lineage>
        <taxon>Bacteria</taxon>
        <taxon>Bacillati</taxon>
        <taxon>Actinomycetota</taxon>
        <taxon>Actinomycetes</taxon>
        <taxon>Micrococcales</taxon>
        <taxon>Microbacteriaceae</taxon>
        <taxon>Luethyella</taxon>
    </lineage>
</organism>
<feature type="transmembrane region" description="Helical" evidence="1">
    <location>
        <begin position="99"/>
        <end position="120"/>
    </location>
</feature>
<dbReference type="Pfam" id="PF03729">
    <property type="entry name" value="DUF308"/>
    <property type="match status" value="1"/>
</dbReference>
<gene>
    <name evidence="2" type="ORF">ACFQB0_09030</name>
</gene>
<keyword evidence="1" id="KW-0812">Transmembrane</keyword>
<accession>A0ABW1VGP9</accession>
<feature type="transmembrane region" description="Helical" evidence="1">
    <location>
        <begin position="155"/>
        <end position="178"/>
    </location>
</feature>